<dbReference type="EC" id="2.4.1.-" evidence="12"/>
<evidence type="ECO:0000313" key="16">
    <source>
        <dbReference type="Proteomes" id="UP001328107"/>
    </source>
</evidence>
<evidence type="ECO:0000256" key="2">
    <source>
        <dbReference type="ARBA" id="ARBA00004922"/>
    </source>
</evidence>
<evidence type="ECO:0000256" key="8">
    <source>
        <dbReference type="ARBA" id="ARBA00022989"/>
    </source>
</evidence>
<dbReference type="Pfam" id="PF00852">
    <property type="entry name" value="Glyco_transf_10"/>
    <property type="match status" value="1"/>
</dbReference>
<accession>A0AAN4ZBL8</accession>
<dbReference type="InterPro" id="IPR055270">
    <property type="entry name" value="Glyco_tran_10_C"/>
</dbReference>
<evidence type="ECO:0000256" key="7">
    <source>
        <dbReference type="ARBA" id="ARBA00022968"/>
    </source>
</evidence>
<feature type="domain" description="Fucosyltransferase C-terminal" evidence="13">
    <location>
        <begin position="217"/>
        <end position="400"/>
    </location>
</feature>
<dbReference type="GO" id="GO:0008417">
    <property type="term" value="F:fucosyltransferase activity"/>
    <property type="evidence" value="ECO:0007669"/>
    <property type="project" value="InterPro"/>
</dbReference>
<dbReference type="InterPro" id="IPR038577">
    <property type="entry name" value="GT10-like_C_sf"/>
</dbReference>
<evidence type="ECO:0000259" key="14">
    <source>
        <dbReference type="Pfam" id="PF17039"/>
    </source>
</evidence>
<dbReference type="PANTHER" id="PTHR48438:SF1">
    <property type="entry name" value="ALPHA-(1,3)-FUCOSYLTRANSFERASE C-RELATED"/>
    <property type="match status" value="1"/>
</dbReference>
<feature type="domain" description="Fucosyltransferase N-terminal" evidence="14">
    <location>
        <begin position="104"/>
        <end position="196"/>
    </location>
</feature>
<evidence type="ECO:0000256" key="11">
    <source>
        <dbReference type="ARBA" id="ARBA00023180"/>
    </source>
</evidence>
<dbReference type="Proteomes" id="UP001328107">
    <property type="component" value="Unassembled WGS sequence"/>
</dbReference>
<evidence type="ECO:0000256" key="4">
    <source>
        <dbReference type="ARBA" id="ARBA00022676"/>
    </source>
</evidence>
<gene>
    <name evidence="15" type="ORF">PMAYCL1PPCAC_06266</name>
</gene>
<evidence type="ECO:0000256" key="9">
    <source>
        <dbReference type="ARBA" id="ARBA00023034"/>
    </source>
</evidence>
<keyword evidence="4 12" id="KW-0328">Glycosyltransferase</keyword>
<dbReference type="GO" id="GO:0032580">
    <property type="term" value="C:Golgi cisterna membrane"/>
    <property type="evidence" value="ECO:0007669"/>
    <property type="project" value="UniProtKB-SubCell"/>
</dbReference>
<evidence type="ECO:0000256" key="10">
    <source>
        <dbReference type="ARBA" id="ARBA00023136"/>
    </source>
</evidence>
<keyword evidence="16" id="KW-1185">Reference proteome</keyword>
<name>A0AAN4ZBL8_9BILA</name>
<proteinExistence type="inferred from homology"/>
<comment type="pathway">
    <text evidence="2">Protein modification; protein glycosylation.</text>
</comment>
<evidence type="ECO:0000256" key="1">
    <source>
        <dbReference type="ARBA" id="ARBA00004447"/>
    </source>
</evidence>
<evidence type="ECO:0000313" key="15">
    <source>
        <dbReference type="EMBL" id="GMR36071.1"/>
    </source>
</evidence>
<keyword evidence="5 12" id="KW-0808">Transferase</keyword>
<keyword evidence="10 12" id="KW-0472">Membrane</keyword>
<dbReference type="SUPFAM" id="SSF53756">
    <property type="entry name" value="UDP-Glycosyltransferase/glycogen phosphorylase"/>
    <property type="match status" value="1"/>
</dbReference>
<protein>
    <recommendedName>
        <fullName evidence="12">Fucosyltransferase</fullName>
        <ecNumber evidence="12">2.4.1.-</ecNumber>
    </recommendedName>
</protein>
<evidence type="ECO:0000256" key="5">
    <source>
        <dbReference type="ARBA" id="ARBA00022679"/>
    </source>
</evidence>
<dbReference type="InterPro" id="IPR001503">
    <property type="entry name" value="Glyco_trans_10"/>
</dbReference>
<evidence type="ECO:0000259" key="13">
    <source>
        <dbReference type="Pfam" id="PF00852"/>
    </source>
</evidence>
<comment type="similarity">
    <text evidence="3 12">Belongs to the glycosyltransferase 10 family.</text>
</comment>
<dbReference type="EMBL" id="BTRK01000002">
    <property type="protein sequence ID" value="GMR36071.1"/>
    <property type="molecule type" value="Genomic_DNA"/>
</dbReference>
<comment type="caution">
    <text evidence="15">The sequence shown here is derived from an EMBL/GenBank/DDBJ whole genome shotgun (WGS) entry which is preliminary data.</text>
</comment>
<organism evidence="15 16">
    <name type="scientific">Pristionchus mayeri</name>
    <dbReference type="NCBI Taxonomy" id="1317129"/>
    <lineage>
        <taxon>Eukaryota</taxon>
        <taxon>Metazoa</taxon>
        <taxon>Ecdysozoa</taxon>
        <taxon>Nematoda</taxon>
        <taxon>Chromadorea</taxon>
        <taxon>Rhabditida</taxon>
        <taxon>Rhabditina</taxon>
        <taxon>Diplogasteromorpha</taxon>
        <taxon>Diplogasteroidea</taxon>
        <taxon>Neodiplogasteridae</taxon>
        <taxon>Pristionchus</taxon>
    </lineage>
</organism>
<keyword evidence="8 12" id="KW-1133">Transmembrane helix</keyword>
<dbReference type="Gene3D" id="3.40.50.11660">
    <property type="entry name" value="Glycosyl transferase family 10, C-terminal domain"/>
    <property type="match status" value="1"/>
</dbReference>
<keyword evidence="9 12" id="KW-0333">Golgi apparatus</keyword>
<dbReference type="InterPro" id="IPR031481">
    <property type="entry name" value="Glyco_tran_10_N"/>
</dbReference>
<dbReference type="FunFam" id="3.40.50.11660:FF:000015">
    <property type="entry name" value="Predicted protein"/>
    <property type="match status" value="1"/>
</dbReference>
<dbReference type="AlphaFoldDB" id="A0AAN4ZBL8"/>
<sequence>MRGWSRPTRWVPFVSLMAVIYLLMLLFAHFGDGISPLQMLPQRTRLKSDYDYPHEGESATVKKFTLILNSSLYDAMEIEDVLTNDTIATFGERLHADVDYSAPPKLILSWDAGHGQENLGGCPDWNCVFTYDRSKADEASIILTVSDNFERRNSEQIVTFYSQESPKNMPVIMHQTEYFNVSLGYRHDTAGASPYGYTVKLAKRRPLEKIVNLSRLAGKSKSAAWFVSHCTTNSRREDLVVKMKKYISVDIYGNCLNGMNCPRGAKCEDMLDDDYHFYLAFENSVCTDYITEKVWNQGYGRDIVPIVLKRSIVANRLPPNSYLAVDDFETLQELAERMSYLMKNKSAYSEMFHWRRDYATIYLNGEQHDILERPWGFCQLCRIAWEKPKTQRLISDFKEWWDGSCEVDGATVSKIISKTDAREKEKEKALRVNRITVK</sequence>
<keyword evidence="6 12" id="KW-0812">Transmembrane</keyword>
<dbReference type="Pfam" id="PF17039">
    <property type="entry name" value="Glyco_tran_10_N"/>
    <property type="match status" value="1"/>
</dbReference>
<reference evidence="16" key="1">
    <citation type="submission" date="2022-10" db="EMBL/GenBank/DDBJ databases">
        <title>Genome assembly of Pristionchus species.</title>
        <authorList>
            <person name="Yoshida K."/>
            <person name="Sommer R.J."/>
        </authorList>
    </citation>
    <scope>NUCLEOTIDE SEQUENCE [LARGE SCALE GENOMIC DNA]</scope>
    <source>
        <strain evidence="16">RS5460</strain>
    </source>
</reference>
<dbReference type="PANTHER" id="PTHR48438">
    <property type="entry name" value="ALPHA-(1,3)-FUCOSYLTRANSFERASE C-RELATED"/>
    <property type="match status" value="1"/>
</dbReference>
<comment type="subcellular location">
    <subcellularLocation>
        <location evidence="1 12">Golgi apparatus</location>
        <location evidence="1 12">Golgi stack membrane</location>
        <topology evidence="1 12">Single-pass type II membrane protein</topology>
    </subcellularLocation>
</comment>
<keyword evidence="7" id="KW-0735">Signal-anchor</keyword>
<evidence type="ECO:0000256" key="12">
    <source>
        <dbReference type="RuleBase" id="RU003832"/>
    </source>
</evidence>
<evidence type="ECO:0000256" key="3">
    <source>
        <dbReference type="ARBA" id="ARBA00008919"/>
    </source>
</evidence>
<evidence type="ECO:0000256" key="6">
    <source>
        <dbReference type="ARBA" id="ARBA00022692"/>
    </source>
</evidence>
<keyword evidence="11" id="KW-0325">Glycoprotein</keyword>
<feature type="transmembrane region" description="Helical" evidence="12">
    <location>
        <begin position="12"/>
        <end position="31"/>
    </location>
</feature>